<dbReference type="SUPFAM" id="SSF50249">
    <property type="entry name" value="Nucleic acid-binding proteins"/>
    <property type="match status" value="1"/>
</dbReference>
<dbReference type="InterPro" id="IPR041692">
    <property type="entry name" value="HHH_9"/>
</dbReference>
<evidence type="ECO:0000313" key="7">
    <source>
        <dbReference type="Proteomes" id="UP000264719"/>
    </source>
</evidence>
<reference evidence="6 7" key="1">
    <citation type="journal article" date="2018" name="Nat. Biotechnol.">
        <title>A standardized bacterial taxonomy based on genome phylogeny substantially revises the tree of life.</title>
        <authorList>
            <person name="Parks D.H."/>
            <person name="Chuvochina M."/>
            <person name="Waite D.W."/>
            <person name="Rinke C."/>
            <person name="Skarshewski A."/>
            <person name="Chaumeil P.A."/>
            <person name="Hugenholtz P."/>
        </authorList>
    </citation>
    <scope>NUCLEOTIDE SEQUENCE [LARGE SCALE GENOMIC DNA]</scope>
    <source>
        <strain evidence="6">UBA9169</strain>
    </source>
</reference>
<dbReference type="InterPro" id="IPR010994">
    <property type="entry name" value="RuvA_2-like"/>
</dbReference>
<dbReference type="FunFam" id="1.10.150.310:FF:000001">
    <property type="entry name" value="RNA-binding transcriptional accessory protein"/>
    <property type="match status" value="1"/>
</dbReference>
<evidence type="ECO:0000259" key="5">
    <source>
        <dbReference type="PROSITE" id="PS50126"/>
    </source>
</evidence>
<dbReference type="Gene3D" id="2.40.50.140">
    <property type="entry name" value="Nucleic acid-binding proteins"/>
    <property type="match status" value="1"/>
</dbReference>
<dbReference type="Pfam" id="PF16921">
    <property type="entry name" value="Tex_YqgF"/>
    <property type="match status" value="1"/>
</dbReference>
<dbReference type="CDD" id="cd05685">
    <property type="entry name" value="S1_Tex"/>
    <property type="match status" value="1"/>
</dbReference>
<dbReference type="GO" id="GO:0005737">
    <property type="term" value="C:cytoplasm"/>
    <property type="evidence" value="ECO:0007669"/>
    <property type="project" value="UniProtKB-ARBA"/>
</dbReference>
<dbReference type="Pfam" id="PF12836">
    <property type="entry name" value="HHH_3"/>
    <property type="match status" value="1"/>
</dbReference>
<dbReference type="PROSITE" id="PS50126">
    <property type="entry name" value="S1"/>
    <property type="match status" value="1"/>
</dbReference>
<dbReference type="FunFam" id="2.40.50.140:FF:000051">
    <property type="entry name" value="RNA-binding transcriptional accessory protein"/>
    <property type="match status" value="1"/>
</dbReference>
<dbReference type="Gene3D" id="1.10.3500.10">
    <property type="entry name" value="Tex N-terminal region-like"/>
    <property type="match status" value="1"/>
</dbReference>
<feature type="domain" description="S1 motif" evidence="5">
    <location>
        <begin position="223"/>
        <end position="292"/>
    </location>
</feature>
<dbReference type="InterPro" id="IPR003029">
    <property type="entry name" value="S1_domain"/>
</dbReference>
<sequence>ASQEFPDIDVSLRGAVSIARRLQDPLAELVKIEPQAIGVGQYQHDVDQRRLAQSLAAVVEDAVNAVGVDLNMASAPLLSHVAGLSPTLARAIVAHRDSQGAFASRAGLREVSGLGAKTFEQCAGFLRINGGAEPLDASSVHPEAYGVARKIVAACGRDIRAIMGDSAALKGLRAEQFVDDSFGLPTVRDILAELEKPGRDPRPSFKTASFAEGIDSITDLKPGMSLEGTVTNVAAFGAFVDIGVHQDGLVHVSQLADRFVKDPHEVVKAGDVVRVRVTEIDVPRKRIGLSMRKEGGAAPASKPARGQTVRGKADQGKASQGKAAQGKAVQGKPGRHGGGKQPHGKSAPAGGAQDQGALGSALAEAMARAKRDG</sequence>
<organism evidence="6 7">
    <name type="scientific">Roseovarius nubinhibens</name>
    <dbReference type="NCBI Taxonomy" id="314263"/>
    <lineage>
        <taxon>Bacteria</taxon>
        <taxon>Pseudomonadati</taxon>
        <taxon>Pseudomonadota</taxon>
        <taxon>Alphaproteobacteria</taxon>
        <taxon>Rhodobacterales</taxon>
        <taxon>Roseobacteraceae</taxon>
        <taxon>Roseovarius</taxon>
    </lineage>
</organism>
<dbReference type="InterPro" id="IPR012340">
    <property type="entry name" value="NA-bd_OB-fold"/>
</dbReference>
<dbReference type="InterPro" id="IPR050437">
    <property type="entry name" value="Ribos_protein_bS1-like"/>
</dbReference>
<dbReference type="GO" id="GO:0003735">
    <property type="term" value="F:structural constituent of ribosome"/>
    <property type="evidence" value="ECO:0007669"/>
    <property type="project" value="TreeGrafter"/>
</dbReference>
<feature type="non-terminal residue" evidence="6">
    <location>
        <position position="1"/>
    </location>
</feature>
<comment type="caution">
    <text evidence="6">The sequence shown here is derived from an EMBL/GenBank/DDBJ whole genome shotgun (WGS) entry which is preliminary data.</text>
</comment>
<dbReference type="SUPFAM" id="SSF53098">
    <property type="entry name" value="Ribonuclease H-like"/>
    <property type="match status" value="1"/>
</dbReference>
<protein>
    <recommendedName>
        <fullName evidence="2">Small ribosomal subunit protein bS1</fullName>
    </recommendedName>
    <alternativeName>
        <fullName evidence="3">30S ribosomal protein S1</fullName>
    </alternativeName>
</protein>
<proteinExistence type="predicted"/>
<evidence type="ECO:0000256" key="3">
    <source>
        <dbReference type="ARBA" id="ARBA00035517"/>
    </source>
</evidence>
<name>A0A348WG97_9RHOB</name>
<evidence type="ECO:0000256" key="4">
    <source>
        <dbReference type="SAM" id="MobiDB-lite"/>
    </source>
</evidence>
<dbReference type="GO" id="GO:0006412">
    <property type="term" value="P:translation"/>
    <property type="evidence" value="ECO:0007669"/>
    <property type="project" value="TreeGrafter"/>
</dbReference>
<dbReference type="Pfam" id="PF17674">
    <property type="entry name" value="HHH_9"/>
    <property type="match status" value="1"/>
</dbReference>
<dbReference type="AlphaFoldDB" id="A0A348WG97"/>
<gene>
    <name evidence="6" type="ORF">DCS45_17045</name>
</gene>
<dbReference type="SMART" id="SM00316">
    <property type="entry name" value="S1"/>
    <property type="match status" value="1"/>
</dbReference>
<dbReference type="Proteomes" id="UP000264719">
    <property type="component" value="Unassembled WGS sequence"/>
</dbReference>
<evidence type="ECO:0000256" key="2">
    <source>
        <dbReference type="ARBA" id="ARBA00035293"/>
    </source>
</evidence>
<feature type="compositionally biased region" description="Low complexity" evidence="4">
    <location>
        <begin position="316"/>
        <end position="332"/>
    </location>
</feature>
<comment type="function">
    <text evidence="1">Binds mRNA; thus facilitating recognition of the initiation point. It is needed to translate mRNA with a short Shine-Dalgarno (SD) purine-rich sequence.</text>
</comment>
<evidence type="ECO:0000256" key="1">
    <source>
        <dbReference type="ARBA" id="ARBA00025604"/>
    </source>
</evidence>
<dbReference type="Pfam" id="PF00575">
    <property type="entry name" value="S1"/>
    <property type="match status" value="1"/>
</dbReference>
<accession>A0A348WG97</accession>
<dbReference type="EMBL" id="DMVW01000164">
    <property type="protein sequence ID" value="HAR53559.1"/>
    <property type="molecule type" value="Genomic_DNA"/>
</dbReference>
<dbReference type="InterPro" id="IPR044146">
    <property type="entry name" value="S1_Tex"/>
</dbReference>
<evidence type="ECO:0000313" key="6">
    <source>
        <dbReference type="EMBL" id="HAR53559.1"/>
    </source>
</evidence>
<dbReference type="GO" id="GO:0003729">
    <property type="term" value="F:mRNA binding"/>
    <property type="evidence" value="ECO:0007669"/>
    <property type="project" value="UniProtKB-ARBA"/>
</dbReference>
<dbReference type="InterPro" id="IPR012337">
    <property type="entry name" value="RNaseH-like_sf"/>
</dbReference>
<feature type="region of interest" description="Disordered" evidence="4">
    <location>
        <begin position="290"/>
        <end position="373"/>
    </location>
</feature>
<dbReference type="InterPro" id="IPR032639">
    <property type="entry name" value="Tex_YqgF"/>
</dbReference>
<dbReference type="SUPFAM" id="SSF47781">
    <property type="entry name" value="RuvA domain 2-like"/>
    <property type="match status" value="2"/>
</dbReference>
<dbReference type="InterPro" id="IPR023323">
    <property type="entry name" value="Tex-like_dom_sf"/>
</dbReference>
<dbReference type="Gene3D" id="1.10.150.310">
    <property type="entry name" value="Tex RuvX-like domain-like"/>
    <property type="match status" value="1"/>
</dbReference>
<dbReference type="PANTHER" id="PTHR10724:SF10">
    <property type="entry name" value="S1 RNA-BINDING DOMAIN-CONTAINING PROTEIN 1"/>
    <property type="match status" value="1"/>
</dbReference>
<dbReference type="PANTHER" id="PTHR10724">
    <property type="entry name" value="30S RIBOSOMAL PROTEIN S1"/>
    <property type="match status" value="1"/>
</dbReference>